<proteinExistence type="inferred from homology"/>
<organism evidence="6 7">
    <name type="scientific">Eptatretus burgeri</name>
    <name type="common">Inshore hagfish</name>
    <dbReference type="NCBI Taxonomy" id="7764"/>
    <lineage>
        <taxon>Eukaryota</taxon>
        <taxon>Metazoa</taxon>
        <taxon>Chordata</taxon>
        <taxon>Craniata</taxon>
        <taxon>Vertebrata</taxon>
        <taxon>Cyclostomata</taxon>
        <taxon>Myxini</taxon>
        <taxon>Myxiniformes</taxon>
        <taxon>Myxinidae</taxon>
        <taxon>Eptatretinae</taxon>
        <taxon>Eptatretus</taxon>
    </lineage>
</organism>
<protein>
    <submittedName>
        <fullName evidence="6">Ribonuclease P/MRP 25 subunit-like</fullName>
    </submittedName>
</protein>
<evidence type="ECO:0000313" key="6">
    <source>
        <dbReference type="Ensembl" id="ENSEBUP00000006630.1"/>
    </source>
</evidence>
<keyword evidence="7" id="KW-1185">Reference proteome</keyword>
<dbReference type="GO" id="GO:0003723">
    <property type="term" value="F:RNA binding"/>
    <property type="evidence" value="ECO:0007669"/>
    <property type="project" value="TreeGrafter"/>
</dbReference>
<accession>A0A8C4NN61</accession>
<feature type="domain" description="DNA/RNA-binding protein Alba-like" evidence="5">
    <location>
        <begin position="28"/>
        <end position="92"/>
    </location>
</feature>
<dbReference type="PANTHER" id="PTHR13516:SF4">
    <property type="entry name" value="FI09323P"/>
    <property type="match status" value="1"/>
</dbReference>
<evidence type="ECO:0000256" key="4">
    <source>
        <dbReference type="SAM" id="MobiDB-lite"/>
    </source>
</evidence>
<dbReference type="GO" id="GO:0000172">
    <property type="term" value="C:ribonuclease MRP complex"/>
    <property type="evidence" value="ECO:0007669"/>
    <property type="project" value="TreeGrafter"/>
</dbReference>
<name>A0A8C4NN61_EPTBU</name>
<evidence type="ECO:0000256" key="2">
    <source>
        <dbReference type="ARBA" id="ARBA00008018"/>
    </source>
</evidence>
<comment type="subcellular location">
    <subcellularLocation>
        <location evidence="1">Nucleus</location>
    </subcellularLocation>
</comment>
<reference evidence="6" key="1">
    <citation type="submission" date="2025-08" db="UniProtKB">
        <authorList>
            <consortium name="Ensembl"/>
        </authorList>
    </citation>
    <scope>IDENTIFICATION</scope>
</reference>
<evidence type="ECO:0000256" key="3">
    <source>
        <dbReference type="ARBA" id="ARBA00023242"/>
    </source>
</evidence>
<keyword evidence="3" id="KW-0539">Nucleus</keyword>
<dbReference type="InterPro" id="IPR002775">
    <property type="entry name" value="DNA/RNA-bd_Alba-like"/>
</dbReference>
<dbReference type="OMA" id="TMDRYQR"/>
<comment type="similarity">
    <text evidence="2">Belongs to the histone-like Alba family.</text>
</comment>
<dbReference type="GO" id="GO:0005634">
    <property type="term" value="C:nucleus"/>
    <property type="evidence" value="ECO:0007669"/>
    <property type="project" value="UniProtKB-SubCell"/>
</dbReference>
<dbReference type="AlphaFoldDB" id="A0A8C4NN61"/>
<dbReference type="GeneTree" id="ENSGT00390000002564"/>
<reference evidence="6" key="2">
    <citation type="submission" date="2025-09" db="UniProtKB">
        <authorList>
            <consortium name="Ensembl"/>
        </authorList>
    </citation>
    <scope>IDENTIFICATION</scope>
</reference>
<dbReference type="SUPFAM" id="SSF82704">
    <property type="entry name" value="AlbA-like"/>
    <property type="match status" value="1"/>
</dbReference>
<feature type="region of interest" description="Disordered" evidence="4">
    <location>
        <begin position="175"/>
        <end position="238"/>
    </location>
</feature>
<dbReference type="Gene3D" id="3.30.110.20">
    <property type="entry name" value="Alba-like domain"/>
    <property type="match status" value="1"/>
</dbReference>
<dbReference type="InterPro" id="IPR036882">
    <property type="entry name" value="Alba-like_dom_sf"/>
</dbReference>
<dbReference type="PANTHER" id="PTHR13516">
    <property type="entry name" value="RIBONUCLEASE P SUBUNIT P25"/>
    <property type="match status" value="1"/>
</dbReference>
<dbReference type="Proteomes" id="UP000694388">
    <property type="component" value="Unplaced"/>
</dbReference>
<evidence type="ECO:0000256" key="1">
    <source>
        <dbReference type="ARBA" id="ARBA00004123"/>
    </source>
</evidence>
<evidence type="ECO:0000313" key="7">
    <source>
        <dbReference type="Proteomes" id="UP000694388"/>
    </source>
</evidence>
<sequence length="238" mass="25924">MENYERHEVIDHPSPRPFEDVVPEDLMVIRVHDGSKIRNLLTPVFARLAEEGPRAKVAFVGSGKSAPAKTVTCVEIVRRREPSLHQIARLAYRVVEERWKPLAPESGLDNLTVTRQIPTISVLLSKDPLNPSLPGYQLPGPFLGRWPESEDQAKIGTTTGSVGKKSKWKGRFRGCIQKGTRGGGLDGPQRGRGMTSREGRLHSFRGRGYSGPGQRAGSPSGGKGAAKVQSVGNAQDQC</sequence>
<dbReference type="InterPro" id="IPR051958">
    <property type="entry name" value="Alba-like_NAB"/>
</dbReference>
<dbReference type="Ensembl" id="ENSEBUT00000007090.1">
    <property type="protein sequence ID" value="ENSEBUP00000006630.1"/>
    <property type="gene ID" value="ENSEBUG00000004388.1"/>
</dbReference>
<dbReference type="Pfam" id="PF01918">
    <property type="entry name" value="Alba"/>
    <property type="match status" value="1"/>
</dbReference>
<dbReference type="GO" id="GO:0001682">
    <property type="term" value="P:tRNA 5'-leader removal"/>
    <property type="evidence" value="ECO:0007669"/>
    <property type="project" value="TreeGrafter"/>
</dbReference>
<evidence type="ECO:0000259" key="5">
    <source>
        <dbReference type="Pfam" id="PF01918"/>
    </source>
</evidence>